<comment type="caution">
    <text evidence="2">The sequence shown here is derived from an EMBL/GenBank/DDBJ whole genome shotgun (WGS) entry which is preliminary data.</text>
</comment>
<gene>
    <name evidence="2" type="ORF">Tco_0951685</name>
</gene>
<evidence type="ECO:0000313" key="3">
    <source>
        <dbReference type="Proteomes" id="UP001151760"/>
    </source>
</evidence>
<protein>
    <submittedName>
        <fullName evidence="2">Uncharacterized protein</fullName>
    </submittedName>
</protein>
<feature type="region of interest" description="Disordered" evidence="1">
    <location>
        <begin position="30"/>
        <end position="52"/>
    </location>
</feature>
<organism evidence="2 3">
    <name type="scientific">Tanacetum coccineum</name>
    <dbReference type="NCBI Taxonomy" id="301880"/>
    <lineage>
        <taxon>Eukaryota</taxon>
        <taxon>Viridiplantae</taxon>
        <taxon>Streptophyta</taxon>
        <taxon>Embryophyta</taxon>
        <taxon>Tracheophyta</taxon>
        <taxon>Spermatophyta</taxon>
        <taxon>Magnoliopsida</taxon>
        <taxon>eudicotyledons</taxon>
        <taxon>Gunneridae</taxon>
        <taxon>Pentapetalae</taxon>
        <taxon>asterids</taxon>
        <taxon>campanulids</taxon>
        <taxon>Asterales</taxon>
        <taxon>Asteraceae</taxon>
        <taxon>Asteroideae</taxon>
        <taxon>Anthemideae</taxon>
        <taxon>Anthemidinae</taxon>
        <taxon>Tanacetum</taxon>
    </lineage>
</organism>
<evidence type="ECO:0000313" key="2">
    <source>
        <dbReference type="EMBL" id="GJT42970.1"/>
    </source>
</evidence>
<sequence length="132" mass="15057">MRNNFATAEIDQAKNNEALGINLDLKKKEGAKQQYKSNEQEKDGETLQHRVQRNKVQGRVIWLTAARKASHANTKANLDPKWAGPNEVKRVARKPRRHSMNVMKEQRIKEAPPATSFTSALIDRTESCTRHV</sequence>
<reference evidence="2" key="2">
    <citation type="submission" date="2022-01" db="EMBL/GenBank/DDBJ databases">
        <authorList>
            <person name="Yamashiro T."/>
            <person name="Shiraishi A."/>
            <person name="Satake H."/>
            <person name="Nakayama K."/>
        </authorList>
    </citation>
    <scope>NUCLEOTIDE SEQUENCE</scope>
</reference>
<proteinExistence type="predicted"/>
<evidence type="ECO:0000256" key="1">
    <source>
        <dbReference type="SAM" id="MobiDB-lite"/>
    </source>
</evidence>
<feature type="compositionally biased region" description="Basic and acidic residues" evidence="1">
    <location>
        <begin position="38"/>
        <end position="48"/>
    </location>
</feature>
<keyword evidence="3" id="KW-1185">Reference proteome</keyword>
<dbReference type="EMBL" id="BQNB010015690">
    <property type="protein sequence ID" value="GJT42970.1"/>
    <property type="molecule type" value="Genomic_DNA"/>
</dbReference>
<reference evidence="2" key="1">
    <citation type="journal article" date="2022" name="Int. J. Mol. Sci.">
        <title>Draft Genome of Tanacetum Coccineum: Genomic Comparison of Closely Related Tanacetum-Family Plants.</title>
        <authorList>
            <person name="Yamashiro T."/>
            <person name="Shiraishi A."/>
            <person name="Nakayama K."/>
            <person name="Satake H."/>
        </authorList>
    </citation>
    <scope>NUCLEOTIDE SEQUENCE</scope>
</reference>
<accession>A0ABQ5DV77</accession>
<dbReference type="Proteomes" id="UP001151760">
    <property type="component" value="Unassembled WGS sequence"/>
</dbReference>
<name>A0ABQ5DV77_9ASTR</name>